<dbReference type="GO" id="GO:0008410">
    <property type="term" value="F:CoA-transferase activity"/>
    <property type="evidence" value="ECO:0007669"/>
    <property type="project" value="TreeGrafter"/>
</dbReference>
<dbReference type="InterPro" id="IPR050483">
    <property type="entry name" value="CoA-transferase_III_domain"/>
</dbReference>
<sequence length="403" mass="45184">MAKWPKLKWDKEPTGPLKGVKIVDMATVVLGPFATMHFADLGAEVIKIENSQGNTPGDLMRHAGQSPTGDLGPIFTALNRNKKAINLNAKISEDRDIIYALLEDADVFFHNVRLAGMARLGLDYESVKAINPNIIYVHCAGYGMEGQYASRQAYDDLIQCASGFASLFEMRDGGRPVYMPSLIADKTVGLFASNATMAALFHRERTGEGQFVQVPMFETFTFFNMVENLWGETFVPGNGKYAYTRSINPNRRPYPTKDGFIGIVPYNDKQWARFFELGGMPGIFDDPRFSTYGERTKHISELYALIEQISATKSSEEWLNLLDKNDIPAMRYNRMEDMLSDPHLSEIGFFEQRSGADIGTYRSMKHPVHYSKTPANIYANPPQLDRDGDEIKTALGLGENVKK</sequence>
<dbReference type="EMBL" id="CP018154">
    <property type="protein sequence ID" value="APG61832.1"/>
    <property type="molecule type" value="Genomic_DNA"/>
</dbReference>
<evidence type="ECO:0000313" key="3">
    <source>
        <dbReference type="Proteomes" id="UP000242561"/>
    </source>
</evidence>
<dbReference type="OrthoDB" id="5720311at2"/>
<keyword evidence="1" id="KW-0808">Transferase</keyword>
<dbReference type="STRING" id="1913578.LPB140_02165"/>
<dbReference type="Pfam" id="PF02515">
    <property type="entry name" value="CoA_transf_3"/>
    <property type="match status" value="1"/>
</dbReference>
<dbReference type="RefSeq" id="WP_072558479.1">
    <property type="nucleotide sequence ID" value="NZ_CP018154.1"/>
</dbReference>
<evidence type="ECO:0000313" key="2">
    <source>
        <dbReference type="EMBL" id="APG61832.1"/>
    </source>
</evidence>
<keyword evidence="3" id="KW-1185">Reference proteome</keyword>
<dbReference type="InterPro" id="IPR023606">
    <property type="entry name" value="CoA-Trfase_III_dom_1_sf"/>
</dbReference>
<reference evidence="2 3" key="1">
    <citation type="submission" date="2016-11" db="EMBL/GenBank/DDBJ databases">
        <title>Sphingorhabdus sp. LPB0140, isolated from marine environment.</title>
        <authorList>
            <person name="Kim E."/>
            <person name="Yi H."/>
        </authorList>
    </citation>
    <scope>NUCLEOTIDE SEQUENCE [LARGE SCALE GENOMIC DNA]</scope>
    <source>
        <strain evidence="2 3">LPB0140</strain>
    </source>
</reference>
<organism evidence="2 3">
    <name type="scientific">Sphingorhabdus lutea</name>
    <dbReference type="NCBI Taxonomy" id="1913578"/>
    <lineage>
        <taxon>Bacteria</taxon>
        <taxon>Pseudomonadati</taxon>
        <taxon>Pseudomonadota</taxon>
        <taxon>Alphaproteobacteria</taxon>
        <taxon>Sphingomonadales</taxon>
        <taxon>Sphingomonadaceae</taxon>
        <taxon>Sphingorhabdus</taxon>
    </lineage>
</organism>
<dbReference type="InterPro" id="IPR044855">
    <property type="entry name" value="CoA-Trfase_III_dom3_sf"/>
</dbReference>
<dbReference type="PANTHER" id="PTHR48207">
    <property type="entry name" value="SUCCINATE--HYDROXYMETHYLGLUTARATE COA-TRANSFERASE"/>
    <property type="match status" value="1"/>
</dbReference>
<dbReference type="Gene3D" id="3.30.1540.10">
    <property type="entry name" value="formyl-coa transferase, domain 3"/>
    <property type="match status" value="1"/>
</dbReference>
<evidence type="ECO:0000256" key="1">
    <source>
        <dbReference type="ARBA" id="ARBA00022679"/>
    </source>
</evidence>
<dbReference type="InterPro" id="IPR003673">
    <property type="entry name" value="CoA-Trfase_fam_III"/>
</dbReference>
<proteinExistence type="predicted"/>
<dbReference type="Gene3D" id="3.40.50.10540">
    <property type="entry name" value="Crotonobetainyl-coa:carnitine coa-transferase, domain 1"/>
    <property type="match status" value="1"/>
</dbReference>
<dbReference type="KEGG" id="sphl:LPB140_02165"/>
<accession>A0A1L3J9L1</accession>
<dbReference type="Proteomes" id="UP000242561">
    <property type="component" value="Chromosome"/>
</dbReference>
<dbReference type="AlphaFoldDB" id="A0A1L3J9L1"/>
<gene>
    <name evidence="2" type="ORF">LPB140_02165</name>
</gene>
<name>A0A1L3J9L1_9SPHN</name>
<protein>
    <submittedName>
        <fullName evidence="2">Carnitine dehydratase</fullName>
    </submittedName>
</protein>
<dbReference type="SUPFAM" id="SSF89796">
    <property type="entry name" value="CoA-transferase family III (CaiB/BaiF)"/>
    <property type="match status" value="1"/>
</dbReference>
<dbReference type="PANTHER" id="PTHR48207:SF4">
    <property type="entry name" value="BLL6097 PROTEIN"/>
    <property type="match status" value="1"/>
</dbReference>